<evidence type="ECO:0000313" key="3">
    <source>
        <dbReference type="EMBL" id="MDT3767827.1"/>
    </source>
</evidence>
<accession>A0ABU3IEC0</accession>
<organism evidence="3 4">
    <name type="scientific">Gleimia hominis</name>
    <dbReference type="NCBI Taxonomy" id="595468"/>
    <lineage>
        <taxon>Bacteria</taxon>
        <taxon>Bacillati</taxon>
        <taxon>Actinomycetota</taxon>
        <taxon>Actinomycetes</taxon>
        <taxon>Actinomycetales</taxon>
        <taxon>Actinomycetaceae</taxon>
        <taxon>Gleimia</taxon>
    </lineage>
</organism>
<keyword evidence="4" id="KW-1185">Reference proteome</keyword>
<sequence>MNEHNATGPRRERSTAKPQREHGTSRPQAEHGASTPQLPWMAWQVGERVVVRYRLPDGLHDALGHLTEVNAHSVTVETKRGPVTVPAQTMVTGKRVPPAPPTQRQ</sequence>
<evidence type="ECO:0000313" key="4">
    <source>
        <dbReference type="Proteomes" id="UP001247542"/>
    </source>
</evidence>
<feature type="domain" description="Histone acetyltransferase Rv0428c-like SH3" evidence="2">
    <location>
        <begin position="44"/>
        <end position="94"/>
    </location>
</feature>
<dbReference type="RefSeq" id="WP_313273913.1">
    <property type="nucleotide sequence ID" value="NZ_JASXSX010000002.1"/>
</dbReference>
<feature type="compositionally biased region" description="Basic and acidic residues" evidence="1">
    <location>
        <begin position="1"/>
        <end position="24"/>
    </location>
</feature>
<dbReference type="EMBL" id="JASXSX010000002">
    <property type="protein sequence ID" value="MDT3767827.1"/>
    <property type="molecule type" value="Genomic_DNA"/>
</dbReference>
<reference evidence="3 4" key="1">
    <citation type="submission" date="2023-06" db="EMBL/GenBank/DDBJ databases">
        <title>Draft genome sequence of Gleimia hominis type strain CCUG 57540T.</title>
        <authorList>
            <person name="Salva-Serra F."/>
            <person name="Cardew S."/>
            <person name="Jensie Markopoulos S."/>
            <person name="Ohlen M."/>
            <person name="Inganas E."/>
            <person name="Svensson-Stadler L."/>
            <person name="Moore E.R.B."/>
        </authorList>
    </citation>
    <scope>NUCLEOTIDE SEQUENCE [LARGE SCALE GENOMIC DNA]</scope>
    <source>
        <strain evidence="3 4">CCUG 57540</strain>
    </source>
</reference>
<dbReference type="Pfam" id="PF24551">
    <property type="entry name" value="SH3_Rv0428c"/>
    <property type="match status" value="1"/>
</dbReference>
<feature type="region of interest" description="Disordered" evidence="1">
    <location>
        <begin position="1"/>
        <end position="38"/>
    </location>
</feature>
<name>A0ABU3IEC0_9ACTO</name>
<dbReference type="Proteomes" id="UP001247542">
    <property type="component" value="Unassembled WGS sequence"/>
</dbReference>
<gene>
    <name evidence="3" type="ORF">QS713_07110</name>
</gene>
<protein>
    <submittedName>
        <fullName evidence="3">2-hydroxymuconic semialdehyde dehydrogenase</fullName>
    </submittedName>
</protein>
<comment type="caution">
    <text evidence="3">The sequence shown here is derived from an EMBL/GenBank/DDBJ whole genome shotgun (WGS) entry which is preliminary data.</text>
</comment>
<evidence type="ECO:0000259" key="2">
    <source>
        <dbReference type="Pfam" id="PF24551"/>
    </source>
</evidence>
<dbReference type="InterPro" id="IPR056934">
    <property type="entry name" value="SH3_Rv0428c"/>
</dbReference>
<proteinExistence type="predicted"/>
<evidence type="ECO:0000256" key="1">
    <source>
        <dbReference type="SAM" id="MobiDB-lite"/>
    </source>
</evidence>